<feature type="coiled-coil region" evidence="1">
    <location>
        <begin position="339"/>
        <end position="373"/>
    </location>
</feature>
<dbReference type="Pfam" id="PF03781">
    <property type="entry name" value="FGE-sulfatase"/>
    <property type="match status" value="1"/>
</dbReference>
<dbReference type="InterPro" id="IPR005532">
    <property type="entry name" value="SUMF_dom"/>
</dbReference>
<feature type="signal peptide" evidence="2">
    <location>
        <begin position="1"/>
        <end position="23"/>
    </location>
</feature>
<evidence type="ECO:0000256" key="2">
    <source>
        <dbReference type="SAM" id="SignalP"/>
    </source>
</evidence>
<dbReference type="SUPFAM" id="SSF56436">
    <property type="entry name" value="C-type lectin-like"/>
    <property type="match status" value="1"/>
</dbReference>
<sequence length="507" mass="57754">MKCKLTHVTMLSLLVLFSQAIIAEPWDKKFYNPKELEGDVVLPMPCEGAIIFRMVKTGSHNLLGDKAIVLGSESAEQKFAEYATPNYISGSFSEKGERYFLMSKYEITRLQYQAVMNESCPKAEIKARFPVTNVSWFDAVAFSNKYSEWLLKNHADKLPKEDNKVGFVRLPTNTEWEYAARGGATVSDSEFRERLFPMTESSDKYIWSTKNANGKLQLAGQLNPNSLGLFDMLGNVNEMTFDAFRANKLDRYHGQSGGITVRGGSYLTGENQMSSAYRIEQPYYNDNGEGFKAKDTGFRVVFVTPIITSNNRLQQISNEWQALGKDNKQDQEIVSNLEKIAQGVENKELKNKLKSLEDALRASNQHKDEQRDQAVRSALQLGAFLCTDVSDLNKRYTEYQKRYDTLCSDTQTALAACPDIKIQTHEAKDVRDFVLTYYADTLVETAQTYPHDIVKKQIQPVISKLQNQNKSNLNQYVDLYAKHLADYYKTGKIAREVWLQSCNELRK</sequence>
<accession>A0ABX9XT32</accession>
<protein>
    <submittedName>
        <fullName evidence="4">Formylglycine-generating enzyme required for sulfatase activity</fullName>
    </submittedName>
</protein>
<evidence type="ECO:0000313" key="5">
    <source>
        <dbReference type="Proteomes" id="UP000276901"/>
    </source>
</evidence>
<dbReference type="PANTHER" id="PTHR23150:SF19">
    <property type="entry name" value="FORMYLGLYCINE-GENERATING ENZYME"/>
    <property type="match status" value="1"/>
</dbReference>
<evidence type="ECO:0000256" key="1">
    <source>
        <dbReference type="SAM" id="Coils"/>
    </source>
</evidence>
<comment type="caution">
    <text evidence="4">The sequence shown here is derived from an EMBL/GenBank/DDBJ whole genome shotgun (WGS) entry which is preliminary data.</text>
</comment>
<feature type="domain" description="Sulfatase-modifying factor enzyme-like" evidence="3">
    <location>
        <begin position="81"/>
        <end position="301"/>
    </location>
</feature>
<reference evidence="4 5" key="1">
    <citation type="submission" date="2018-11" db="EMBL/GenBank/DDBJ databases">
        <title>Genomic Encyclopedia of Type Strains, Phase IV (KMG-IV): sequencing the most valuable type-strain genomes for metagenomic binning, comparative biology and taxonomic classification.</title>
        <authorList>
            <person name="Goeker M."/>
        </authorList>
    </citation>
    <scope>NUCLEOTIDE SEQUENCE [LARGE SCALE GENOMIC DNA]</scope>
    <source>
        <strain evidence="4 5">DSM 25797</strain>
    </source>
</reference>
<keyword evidence="5" id="KW-1185">Reference proteome</keyword>
<keyword evidence="2" id="KW-0732">Signal</keyword>
<organism evidence="4 5">
    <name type="scientific">Frederiksenia canicola</name>
    <dbReference type="NCBI Taxonomy" id="123824"/>
    <lineage>
        <taxon>Bacteria</taxon>
        <taxon>Pseudomonadati</taxon>
        <taxon>Pseudomonadota</taxon>
        <taxon>Gammaproteobacteria</taxon>
        <taxon>Pasteurellales</taxon>
        <taxon>Pasteurellaceae</taxon>
        <taxon>Frederiksenia</taxon>
    </lineage>
</organism>
<evidence type="ECO:0000313" key="4">
    <source>
        <dbReference type="EMBL" id="RPE93697.1"/>
    </source>
</evidence>
<dbReference type="Proteomes" id="UP000276901">
    <property type="component" value="Unassembled WGS sequence"/>
</dbReference>
<feature type="chain" id="PRO_5046170560" evidence="2">
    <location>
        <begin position="24"/>
        <end position="507"/>
    </location>
</feature>
<dbReference type="RefSeq" id="WP_236941015.1">
    <property type="nucleotide sequence ID" value="NZ_CP015029.1"/>
</dbReference>
<proteinExistence type="predicted"/>
<dbReference type="EMBL" id="RKQT01000002">
    <property type="protein sequence ID" value="RPE93697.1"/>
    <property type="molecule type" value="Genomic_DNA"/>
</dbReference>
<gene>
    <name evidence="4" type="ORF">EDC49_1210</name>
</gene>
<name>A0ABX9XT32_9PAST</name>
<dbReference type="InterPro" id="IPR051043">
    <property type="entry name" value="Sulfatase_Mod_Factor_Kinase"/>
</dbReference>
<dbReference type="Gene3D" id="3.90.1580.10">
    <property type="entry name" value="paralog of FGE (formylglycine-generating enzyme)"/>
    <property type="match status" value="1"/>
</dbReference>
<evidence type="ECO:0000259" key="3">
    <source>
        <dbReference type="Pfam" id="PF03781"/>
    </source>
</evidence>
<dbReference type="PANTHER" id="PTHR23150">
    <property type="entry name" value="SULFATASE MODIFYING FACTOR 1, 2"/>
    <property type="match status" value="1"/>
</dbReference>
<dbReference type="InterPro" id="IPR016187">
    <property type="entry name" value="CTDL_fold"/>
</dbReference>
<keyword evidence="1" id="KW-0175">Coiled coil</keyword>
<dbReference type="InterPro" id="IPR042095">
    <property type="entry name" value="SUMF_sf"/>
</dbReference>